<reference evidence="5" key="1">
    <citation type="journal article" date="2019" name="Int. J. Syst. Evol. Microbiol.">
        <title>The Global Catalogue of Microorganisms (GCM) 10K type strain sequencing project: providing services to taxonomists for standard genome sequencing and annotation.</title>
        <authorList>
            <consortium name="The Broad Institute Genomics Platform"/>
            <consortium name="The Broad Institute Genome Sequencing Center for Infectious Disease"/>
            <person name="Wu L."/>
            <person name="Ma J."/>
        </authorList>
    </citation>
    <scope>NUCLEOTIDE SEQUENCE [LARGE SCALE GENOMIC DNA]</scope>
    <source>
        <strain evidence="5">KCTC 52141</strain>
    </source>
</reference>
<evidence type="ECO:0000259" key="3">
    <source>
        <dbReference type="PROSITE" id="PS51186"/>
    </source>
</evidence>
<keyword evidence="2" id="KW-0012">Acyltransferase</keyword>
<dbReference type="InterPro" id="IPR000182">
    <property type="entry name" value="GNAT_dom"/>
</dbReference>
<organism evidence="4 5">
    <name type="scientific">Gilvimarinus japonicus</name>
    <dbReference type="NCBI Taxonomy" id="1796469"/>
    <lineage>
        <taxon>Bacteria</taxon>
        <taxon>Pseudomonadati</taxon>
        <taxon>Pseudomonadota</taxon>
        <taxon>Gammaproteobacteria</taxon>
        <taxon>Cellvibrionales</taxon>
        <taxon>Cellvibrionaceae</taxon>
        <taxon>Gilvimarinus</taxon>
    </lineage>
</organism>
<proteinExistence type="predicted"/>
<keyword evidence="1" id="KW-0808">Transferase</keyword>
<evidence type="ECO:0000256" key="2">
    <source>
        <dbReference type="ARBA" id="ARBA00023315"/>
    </source>
</evidence>
<sequence>MVNCVEVAFASQRYRDLLRLREKYLRAPLGLKLTSQDTCDDQQQWHFASLADGKIIAGVIIAPGSQQSAQLRQMVVDKQWQGKGVGETLLRFAHDQSAQRGVQTITLNARDSAVGFYTRFGYRRCGASHTLFGIVHWPMAVELLV</sequence>
<dbReference type="EMBL" id="JBHRTL010000006">
    <property type="protein sequence ID" value="MFC3154949.1"/>
    <property type="molecule type" value="Genomic_DNA"/>
</dbReference>
<accession>A0ABV7HM66</accession>
<dbReference type="Gene3D" id="3.40.630.30">
    <property type="match status" value="1"/>
</dbReference>
<evidence type="ECO:0000313" key="5">
    <source>
        <dbReference type="Proteomes" id="UP001595548"/>
    </source>
</evidence>
<dbReference type="InterPro" id="IPR016181">
    <property type="entry name" value="Acyl_CoA_acyltransferase"/>
</dbReference>
<keyword evidence="5" id="KW-1185">Reference proteome</keyword>
<dbReference type="Pfam" id="PF13673">
    <property type="entry name" value="Acetyltransf_10"/>
    <property type="match status" value="1"/>
</dbReference>
<feature type="domain" description="N-acetyltransferase" evidence="3">
    <location>
        <begin position="5"/>
        <end position="144"/>
    </location>
</feature>
<comment type="caution">
    <text evidence="4">The sequence shown here is derived from an EMBL/GenBank/DDBJ whole genome shotgun (WGS) entry which is preliminary data.</text>
</comment>
<dbReference type="InterPro" id="IPR050832">
    <property type="entry name" value="Bact_Acetyltransf"/>
</dbReference>
<gene>
    <name evidence="4" type="ORF">ACFOEB_07020</name>
</gene>
<dbReference type="PANTHER" id="PTHR43877">
    <property type="entry name" value="AMINOALKYLPHOSPHONATE N-ACETYLTRANSFERASE-RELATED-RELATED"/>
    <property type="match status" value="1"/>
</dbReference>
<evidence type="ECO:0000313" key="4">
    <source>
        <dbReference type="EMBL" id="MFC3154949.1"/>
    </source>
</evidence>
<dbReference type="PROSITE" id="PS51186">
    <property type="entry name" value="GNAT"/>
    <property type="match status" value="1"/>
</dbReference>
<dbReference type="CDD" id="cd04301">
    <property type="entry name" value="NAT_SF"/>
    <property type="match status" value="1"/>
</dbReference>
<dbReference type="Proteomes" id="UP001595548">
    <property type="component" value="Unassembled WGS sequence"/>
</dbReference>
<protein>
    <submittedName>
        <fullName evidence="4">GNAT family N-acetyltransferase</fullName>
    </submittedName>
</protein>
<name>A0ABV7HM66_9GAMM</name>
<evidence type="ECO:0000256" key="1">
    <source>
        <dbReference type="ARBA" id="ARBA00022679"/>
    </source>
</evidence>
<dbReference type="RefSeq" id="WP_382415439.1">
    <property type="nucleotide sequence ID" value="NZ_AP031500.1"/>
</dbReference>
<dbReference type="SUPFAM" id="SSF55729">
    <property type="entry name" value="Acyl-CoA N-acyltransferases (Nat)"/>
    <property type="match status" value="1"/>
</dbReference>